<dbReference type="EMBL" id="JABVCQ010000016">
    <property type="protein sequence ID" value="MBB1126264.1"/>
    <property type="molecule type" value="Genomic_DNA"/>
</dbReference>
<evidence type="ECO:0000256" key="1">
    <source>
        <dbReference type="ARBA" id="ARBA00022679"/>
    </source>
</evidence>
<dbReference type="SUPFAM" id="SSF52402">
    <property type="entry name" value="Adenine nucleotide alpha hydrolases-like"/>
    <property type="match status" value="1"/>
</dbReference>
<evidence type="ECO:0000313" key="4">
    <source>
        <dbReference type="EMBL" id="MBB1126264.1"/>
    </source>
</evidence>
<dbReference type="InterPro" id="IPR035107">
    <property type="entry name" value="tRNA_thiolation_TtcA_Ctu1"/>
</dbReference>
<name>A0A839HCL4_9GAMM</name>
<gene>
    <name evidence="4" type="ORF">HUK38_08470</name>
</gene>
<dbReference type="PIRSF" id="PIRSF004976">
    <property type="entry name" value="ATPase_YdaO"/>
    <property type="match status" value="1"/>
</dbReference>
<dbReference type="Proteomes" id="UP000548632">
    <property type="component" value="Unassembled WGS sequence"/>
</dbReference>
<evidence type="ECO:0000259" key="3">
    <source>
        <dbReference type="Pfam" id="PF01171"/>
    </source>
</evidence>
<comment type="caution">
    <text evidence="4">The sequence shown here is derived from an EMBL/GenBank/DDBJ whole genome shotgun (WGS) entry which is preliminary data.</text>
</comment>
<sequence length="248" mass="28245">MARHPQSPPKSLLRQAGRAIADYQMIRAHDRLLLGVSGGKDSLSLLHILKHLQRHAPIPFTLAAATIDPQIPGFNPSHLPEHYRDFDVEWHYESQPIMEQAFTHMAGDSFCAYCARMKRGILYRLCREQNYNVLVLAQHLDDLAESLLLSLFHGGQLRTMKAHYVNSDGDVRIIRPLIYCRERQTRAYAIHAQLPVVPDNCPACFEKPTRREHVKALLANEEQQNPQVFLSLLCAMRPLLTTGDVTTH</sequence>
<feature type="domain" description="tRNA(Ile)-lysidine/2-thiocytidine synthase N-terminal" evidence="3">
    <location>
        <begin position="32"/>
        <end position="200"/>
    </location>
</feature>
<dbReference type="PANTHER" id="PTHR43686">
    <property type="entry name" value="SULFURTRANSFERASE-RELATED"/>
    <property type="match status" value="1"/>
</dbReference>
<dbReference type="PANTHER" id="PTHR43686:SF1">
    <property type="entry name" value="AMINOTRAN_5 DOMAIN-CONTAINING PROTEIN"/>
    <property type="match status" value="1"/>
</dbReference>
<dbReference type="CDD" id="cd24138">
    <property type="entry name" value="TtcA-like"/>
    <property type="match status" value="1"/>
</dbReference>
<keyword evidence="1" id="KW-0808">Transferase</keyword>
<protein>
    <submittedName>
        <fullName evidence="4">tRNA 2-thiocytidine biosynthesis protein TtcA</fullName>
    </submittedName>
</protein>
<dbReference type="GO" id="GO:0016740">
    <property type="term" value="F:transferase activity"/>
    <property type="evidence" value="ECO:0007669"/>
    <property type="project" value="UniProtKB-KW"/>
</dbReference>
<accession>A0A839HCL4</accession>
<dbReference type="AlphaFoldDB" id="A0A839HCL4"/>
<dbReference type="GO" id="GO:0008033">
    <property type="term" value="P:tRNA processing"/>
    <property type="evidence" value="ECO:0007669"/>
    <property type="project" value="UniProtKB-KW"/>
</dbReference>
<dbReference type="Gene3D" id="3.40.50.620">
    <property type="entry name" value="HUPs"/>
    <property type="match status" value="1"/>
</dbReference>
<keyword evidence="2" id="KW-0819">tRNA processing</keyword>
<organism evidence="4 5">
    <name type="scientific">Thiospirillum jenense</name>
    <dbReference type="NCBI Taxonomy" id="1653858"/>
    <lineage>
        <taxon>Bacteria</taxon>
        <taxon>Pseudomonadati</taxon>
        <taxon>Pseudomonadota</taxon>
        <taxon>Gammaproteobacteria</taxon>
        <taxon>Chromatiales</taxon>
        <taxon>Chromatiaceae</taxon>
        <taxon>Thiospirillum</taxon>
    </lineage>
</organism>
<keyword evidence="5" id="KW-1185">Reference proteome</keyword>
<dbReference type="InterPro" id="IPR011063">
    <property type="entry name" value="TilS/TtcA_N"/>
</dbReference>
<reference evidence="4 5" key="1">
    <citation type="journal article" date="2020" name="Arch. Microbiol.">
        <title>The genome sequence of the giant phototrophic gammaproteobacterium Thiospirillum jenense gives insight into its physiological properties and phylogenetic relationships.</title>
        <authorList>
            <person name="Imhoff J.F."/>
            <person name="Meyer T.E."/>
            <person name="Kyndt J.A."/>
        </authorList>
    </citation>
    <scope>NUCLEOTIDE SEQUENCE [LARGE SCALE GENOMIC DNA]</scope>
    <source>
        <strain evidence="4 5">DSM 216</strain>
    </source>
</reference>
<dbReference type="InterPro" id="IPR014729">
    <property type="entry name" value="Rossmann-like_a/b/a_fold"/>
</dbReference>
<dbReference type="RefSeq" id="WP_182583894.1">
    <property type="nucleotide sequence ID" value="NZ_JABVCQ010000016.1"/>
</dbReference>
<evidence type="ECO:0000256" key="2">
    <source>
        <dbReference type="ARBA" id="ARBA00022694"/>
    </source>
</evidence>
<evidence type="ECO:0000313" key="5">
    <source>
        <dbReference type="Proteomes" id="UP000548632"/>
    </source>
</evidence>
<proteinExistence type="predicted"/>
<dbReference type="Pfam" id="PF01171">
    <property type="entry name" value="ATP_bind_3"/>
    <property type="match status" value="1"/>
</dbReference>